<gene>
    <name evidence="2" type="ORF">C8A04DRAFT_24132</name>
</gene>
<evidence type="ECO:0000313" key="3">
    <source>
        <dbReference type="Proteomes" id="UP001302676"/>
    </source>
</evidence>
<dbReference type="RefSeq" id="XP_062641694.1">
    <property type="nucleotide sequence ID" value="XM_062778991.1"/>
</dbReference>
<organism evidence="2 3">
    <name type="scientific">Dichotomopilus funicola</name>
    <dbReference type="NCBI Taxonomy" id="1934379"/>
    <lineage>
        <taxon>Eukaryota</taxon>
        <taxon>Fungi</taxon>
        <taxon>Dikarya</taxon>
        <taxon>Ascomycota</taxon>
        <taxon>Pezizomycotina</taxon>
        <taxon>Sordariomycetes</taxon>
        <taxon>Sordariomycetidae</taxon>
        <taxon>Sordariales</taxon>
        <taxon>Chaetomiaceae</taxon>
        <taxon>Dichotomopilus</taxon>
    </lineage>
</organism>
<reference evidence="2" key="1">
    <citation type="journal article" date="2023" name="Mol. Phylogenet. Evol.">
        <title>Genome-scale phylogeny and comparative genomics of the fungal order Sordariales.</title>
        <authorList>
            <person name="Hensen N."/>
            <person name="Bonometti L."/>
            <person name="Westerberg I."/>
            <person name="Brannstrom I.O."/>
            <person name="Guillou S."/>
            <person name="Cros-Aarteil S."/>
            <person name="Calhoun S."/>
            <person name="Haridas S."/>
            <person name="Kuo A."/>
            <person name="Mondo S."/>
            <person name="Pangilinan J."/>
            <person name="Riley R."/>
            <person name="LaButti K."/>
            <person name="Andreopoulos B."/>
            <person name="Lipzen A."/>
            <person name="Chen C."/>
            <person name="Yan M."/>
            <person name="Daum C."/>
            <person name="Ng V."/>
            <person name="Clum A."/>
            <person name="Steindorff A."/>
            <person name="Ohm R.A."/>
            <person name="Martin F."/>
            <person name="Silar P."/>
            <person name="Natvig D.O."/>
            <person name="Lalanne C."/>
            <person name="Gautier V."/>
            <person name="Ament-Velasquez S.L."/>
            <person name="Kruys A."/>
            <person name="Hutchinson M.I."/>
            <person name="Powell A.J."/>
            <person name="Barry K."/>
            <person name="Miller A.N."/>
            <person name="Grigoriev I.V."/>
            <person name="Debuchy R."/>
            <person name="Gladieux P."/>
            <person name="Hiltunen Thoren M."/>
            <person name="Johannesson H."/>
        </authorList>
    </citation>
    <scope>NUCLEOTIDE SEQUENCE</scope>
    <source>
        <strain evidence="2">CBS 141.50</strain>
    </source>
</reference>
<dbReference type="GeneID" id="87815604"/>
<keyword evidence="3" id="KW-1185">Reference proteome</keyword>
<feature type="compositionally biased region" description="Polar residues" evidence="1">
    <location>
        <begin position="263"/>
        <end position="290"/>
    </location>
</feature>
<evidence type="ECO:0000256" key="1">
    <source>
        <dbReference type="SAM" id="MobiDB-lite"/>
    </source>
</evidence>
<dbReference type="Proteomes" id="UP001302676">
    <property type="component" value="Unassembled WGS sequence"/>
</dbReference>
<reference evidence="2" key="2">
    <citation type="submission" date="2023-05" db="EMBL/GenBank/DDBJ databases">
        <authorList>
            <consortium name="Lawrence Berkeley National Laboratory"/>
            <person name="Steindorff A."/>
            <person name="Hensen N."/>
            <person name="Bonometti L."/>
            <person name="Westerberg I."/>
            <person name="Brannstrom I.O."/>
            <person name="Guillou S."/>
            <person name="Cros-Aarteil S."/>
            <person name="Calhoun S."/>
            <person name="Haridas S."/>
            <person name="Kuo A."/>
            <person name="Mondo S."/>
            <person name="Pangilinan J."/>
            <person name="Riley R."/>
            <person name="Labutti K."/>
            <person name="Andreopoulos B."/>
            <person name="Lipzen A."/>
            <person name="Chen C."/>
            <person name="Yanf M."/>
            <person name="Daum C."/>
            <person name="Ng V."/>
            <person name="Clum A."/>
            <person name="Ohm R."/>
            <person name="Martin F."/>
            <person name="Silar P."/>
            <person name="Natvig D."/>
            <person name="Lalanne C."/>
            <person name="Gautier V."/>
            <person name="Ament-Velasquez S.L."/>
            <person name="Kruys A."/>
            <person name="Hutchinson M.I."/>
            <person name="Powell A.J."/>
            <person name="Barry K."/>
            <person name="Miller A.N."/>
            <person name="Grigoriev I.V."/>
            <person name="Debuchy R."/>
            <person name="Gladieux P."/>
            <person name="Thoren M.H."/>
            <person name="Johannesson H."/>
        </authorList>
    </citation>
    <scope>NUCLEOTIDE SEQUENCE</scope>
    <source>
        <strain evidence="2">CBS 141.50</strain>
    </source>
</reference>
<accession>A0AAN6VBD5</accession>
<evidence type="ECO:0000313" key="2">
    <source>
        <dbReference type="EMBL" id="KAK4148323.1"/>
    </source>
</evidence>
<name>A0AAN6VBD5_9PEZI</name>
<dbReference type="AlphaFoldDB" id="A0AAN6VBD5"/>
<feature type="region of interest" description="Disordered" evidence="1">
    <location>
        <begin position="258"/>
        <end position="297"/>
    </location>
</feature>
<dbReference type="EMBL" id="MU853554">
    <property type="protein sequence ID" value="KAK4148323.1"/>
    <property type="molecule type" value="Genomic_DNA"/>
</dbReference>
<proteinExistence type="predicted"/>
<protein>
    <submittedName>
        <fullName evidence="2">Uncharacterized protein</fullName>
    </submittedName>
</protein>
<comment type="caution">
    <text evidence="2">The sequence shown here is derived from an EMBL/GenBank/DDBJ whole genome shotgun (WGS) entry which is preliminary data.</text>
</comment>
<sequence length="297" mass="32538">MVRRLRYLPLLSGSSLVPAQHLFHRNDMYGSHPALPPDVTVTVTATHLASPTGDGNACGVSMDQQHYRSKSPLHTELAHWYYSSPQLLYVSWLESYHAGLVSNRYRYSRHSHRERGAHRYLFGPLGKLDACHGHSATSDHTPHPHRDIFYDRHIYHGGNPSIQAQSWHWGQLYCSSYGPGVVSIYYDVPDHPPHSVPLLSPNNMTTTVRTIASNDPIFISTSTASSSDGGSGDGYGYGSYTFLPVFPSSATEVSDAVSGDPVQVSSKATTSIGPSTFATETKTLRRTSVTDGGYGED</sequence>